<evidence type="ECO:0000259" key="3">
    <source>
        <dbReference type="Pfam" id="PF01593"/>
    </source>
</evidence>
<dbReference type="SUPFAM" id="SSF54373">
    <property type="entry name" value="FAD-linked reductases, C-terminal domain"/>
    <property type="match status" value="1"/>
</dbReference>
<feature type="region of interest" description="Disordered" evidence="1">
    <location>
        <begin position="526"/>
        <end position="560"/>
    </location>
</feature>
<evidence type="ECO:0000313" key="5">
    <source>
        <dbReference type="Proteomes" id="UP000318571"/>
    </source>
</evidence>
<dbReference type="Proteomes" id="UP000318571">
    <property type="component" value="Chromosome 1"/>
</dbReference>
<evidence type="ECO:0000256" key="2">
    <source>
        <dbReference type="SAM" id="Phobius"/>
    </source>
</evidence>
<sequence length="576" mass="63739">MNGIGSKKCHKVVVIGAGMAGISAAHYLVENGVSDVILVEASDRIGGRIQTIFREGKPLELGAEWIFGGCPSNSLFNLANRLKLLGREIQRLNDIDETVQWPNTVGYIYRSNGLPLSEESTQKAYEVFNAIRDEIQGYFQKEYKVAGEEMQRKGRASVDVSTAAFEKTRLLTFYDSRVLKALAYLKVNEKFAAVNLKQVEAALSGFRNTLSISLGEDLDQIRLELTGSSVHLPGGNILVPGGMVGVLEALVQDLPKNSLRFGRKVTGIDWSFHSRDPLLMDKIHVECSVQTNMGSQTEDYFADYVVSTLPLGVLRHQFSRLFHPALPSSKVQAVQSIGCGHMSKIFLEFLSPWWAPGEGGITLAWTNEELRHRMLPRDWYLYISHFSEVEGHPNLLACWIASSGARIADQLSNSDLMDRIIWVLQKFTGDPGLPGPVKLFRATWSTMDNFLGSTSFSQLATEEADFHELSQPLPSATSPRLLFAGEATHSRYWGTLHGARLSGIREAKRVLDRITEVDILAAKMTQMATSPPPTPPHNAGYKKPPLPPPSPSNFRASMKTGNHVRFRLDRFGGSPG</sequence>
<dbReference type="InterPro" id="IPR050281">
    <property type="entry name" value="Flavin_monoamine_oxidase"/>
</dbReference>
<comment type="caution">
    <text evidence="4">The sequence shown here is derived from an EMBL/GenBank/DDBJ whole genome shotgun (WGS) entry which is preliminary data.</text>
</comment>
<dbReference type="InterPro" id="IPR002937">
    <property type="entry name" value="Amino_oxidase"/>
</dbReference>
<gene>
    <name evidence="4" type="ORF">TCAL_05228</name>
</gene>
<organism evidence="4 5">
    <name type="scientific">Tigriopus californicus</name>
    <name type="common">Marine copepod</name>
    <dbReference type="NCBI Taxonomy" id="6832"/>
    <lineage>
        <taxon>Eukaryota</taxon>
        <taxon>Metazoa</taxon>
        <taxon>Ecdysozoa</taxon>
        <taxon>Arthropoda</taxon>
        <taxon>Crustacea</taxon>
        <taxon>Multicrustacea</taxon>
        <taxon>Hexanauplia</taxon>
        <taxon>Copepoda</taxon>
        <taxon>Harpacticoida</taxon>
        <taxon>Harpacticidae</taxon>
        <taxon>Tigriopus</taxon>
    </lineage>
</organism>
<dbReference type="OMA" id="PRAIVKC"/>
<keyword evidence="2" id="KW-0812">Transmembrane</keyword>
<accession>A0A553NU37</accession>
<dbReference type="AlphaFoldDB" id="A0A553NU37"/>
<dbReference type="SUPFAM" id="SSF51905">
    <property type="entry name" value="FAD/NAD(P)-binding domain"/>
    <property type="match status" value="1"/>
</dbReference>
<dbReference type="InterPro" id="IPR036188">
    <property type="entry name" value="FAD/NAD-bd_sf"/>
</dbReference>
<name>A0A553NU37_TIGCA</name>
<dbReference type="EMBL" id="VCGU01000010">
    <property type="protein sequence ID" value="TRY68923.1"/>
    <property type="molecule type" value="Genomic_DNA"/>
</dbReference>
<evidence type="ECO:0000313" key="4">
    <source>
        <dbReference type="EMBL" id="TRY68923.1"/>
    </source>
</evidence>
<dbReference type="Gene3D" id="3.90.660.10">
    <property type="match status" value="1"/>
</dbReference>
<dbReference type="Pfam" id="PF01593">
    <property type="entry name" value="Amino_oxidase"/>
    <property type="match status" value="1"/>
</dbReference>
<evidence type="ECO:0000256" key="1">
    <source>
        <dbReference type="SAM" id="MobiDB-lite"/>
    </source>
</evidence>
<keyword evidence="2" id="KW-0472">Membrane</keyword>
<proteinExistence type="predicted"/>
<dbReference type="STRING" id="6832.A0A553NU37"/>
<dbReference type="OrthoDB" id="2019015at2759"/>
<reference evidence="4 5" key="1">
    <citation type="journal article" date="2018" name="Nat. Ecol. Evol.">
        <title>Genomic signatures of mitonuclear coevolution across populations of Tigriopus californicus.</title>
        <authorList>
            <person name="Barreto F.S."/>
            <person name="Watson E.T."/>
            <person name="Lima T.G."/>
            <person name="Willett C.S."/>
            <person name="Edmands S."/>
            <person name="Li W."/>
            <person name="Burton R.S."/>
        </authorList>
    </citation>
    <scope>NUCLEOTIDE SEQUENCE [LARGE SCALE GENOMIC DNA]</scope>
    <source>
        <strain evidence="4 5">San Diego</strain>
    </source>
</reference>
<dbReference type="PANTHER" id="PTHR10742:SF416">
    <property type="entry name" value="SPERMINE OXIDASE"/>
    <property type="match status" value="1"/>
</dbReference>
<dbReference type="GO" id="GO:0046592">
    <property type="term" value="F:polyamine oxidase activity"/>
    <property type="evidence" value="ECO:0007669"/>
    <property type="project" value="TreeGrafter"/>
</dbReference>
<dbReference type="PANTHER" id="PTHR10742">
    <property type="entry name" value="FLAVIN MONOAMINE OXIDASE"/>
    <property type="match status" value="1"/>
</dbReference>
<feature type="transmembrane region" description="Helical" evidence="2">
    <location>
        <begin position="12"/>
        <end position="29"/>
    </location>
</feature>
<protein>
    <recommendedName>
        <fullName evidence="3">Amine oxidase domain-containing protein</fullName>
    </recommendedName>
</protein>
<keyword evidence="2" id="KW-1133">Transmembrane helix</keyword>
<dbReference type="Gene3D" id="3.50.50.60">
    <property type="entry name" value="FAD/NAD(P)-binding domain"/>
    <property type="match status" value="1"/>
</dbReference>
<feature type="domain" description="Amine oxidase" evidence="3">
    <location>
        <begin position="19"/>
        <end position="511"/>
    </location>
</feature>
<keyword evidence="5" id="KW-1185">Reference proteome</keyword>